<comment type="caution">
    <text evidence="3">The sequence shown here is derived from an EMBL/GenBank/DDBJ whole genome shotgun (WGS) entry which is preliminary data.</text>
</comment>
<dbReference type="SUPFAM" id="SSF56935">
    <property type="entry name" value="Porins"/>
    <property type="match status" value="1"/>
</dbReference>
<keyword evidence="4" id="KW-1185">Reference proteome</keyword>
<name>A0A3B0CDR9_9FLAO</name>
<sequence>MKRSYSLIILVILSVQSISAQFTLDAQFRPRTEYRNGFQFLQREGFDAGFVTNTRARIGAGFKTETYQIYINVQDVQIWGENPQLVPIDANNSFSLFEAWAELQFGGGWSTKLGRQVLSYDDQRYFGGLDWAQQGRYHDLAMIKFRKEDFMLDVGLAFNQDLDNQGGPLFGFKNSGTEFNSANPFQYKTMQHLYAKKKFKAFSASLVLANLGFQQIDTETGDASDIRNTFTAGTHLTYKKGKFGLEGNAFLQTGEFVTGIDIDGAYLLGLEASYNVSPKTKLGVGIEAISGDDPSTESTEAFLLHFGTNHKFNGFMDHFYVGNWINNVGLLDIHASATFKLGEKTTLFSKLLSFQGMEDTPSGESSLGTELDLVLTQNFKGFALKIGYSQLFAADGLEELETARLGATEPLDFKSSQNWAWAMIIIKPTLFTTAKSDK</sequence>
<dbReference type="AlphaFoldDB" id="A0A3B0CDR9"/>
<evidence type="ECO:0000313" key="4">
    <source>
        <dbReference type="Proteomes" id="UP000276603"/>
    </source>
</evidence>
<accession>A0A3B0CDR9</accession>
<keyword evidence="1" id="KW-0732">Signal</keyword>
<proteinExistence type="predicted"/>
<dbReference type="InterPro" id="IPR053728">
    <property type="entry name" value="Alginate_Permeability_Chnl"/>
</dbReference>
<evidence type="ECO:0000313" key="3">
    <source>
        <dbReference type="EMBL" id="RKN82868.1"/>
    </source>
</evidence>
<dbReference type="Proteomes" id="UP000276603">
    <property type="component" value="Unassembled WGS sequence"/>
</dbReference>
<dbReference type="OrthoDB" id="1070463at2"/>
<feature type="signal peptide" evidence="1">
    <location>
        <begin position="1"/>
        <end position="20"/>
    </location>
</feature>
<reference evidence="3 4" key="1">
    <citation type="submission" date="2018-10" db="EMBL/GenBank/DDBJ databases">
        <title>Ulvibacterium marinum gen. nov., sp. nov., a novel marine bacterium of the family Flavobacteriaceae, isolated from a culture of the green alga Ulva prolifera.</title>
        <authorList>
            <person name="Zhang Z."/>
        </authorList>
    </citation>
    <scope>NUCLEOTIDE SEQUENCE [LARGE SCALE GENOMIC DNA]</scope>
    <source>
        <strain evidence="3 4">CCMM003</strain>
    </source>
</reference>
<gene>
    <name evidence="3" type="ORF">D7Z94_03240</name>
</gene>
<feature type="domain" description="Alginate export" evidence="2">
    <location>
        <begin position="23"/>
        <end position="345"/>
    </location>
</feature>
<evidence type="ECO:0000256" key="1">
    <source>
        <dbReference type="SAM" id="SignalP"/>
    </source>
</evidence>
<dbReference type="RefSeq" id="WP_120710064.1">
    <property type="nucleotide sequence ID" value="NZ_RBCJ01000001.1"/>
</dbReference>
<dbReference type="InterPro" id="IPR025388">
    <property type="entry name" value="Alginate_export_dom"/>
</dbReference>
<dbReference type="Pfam" id="PF13372">
    <property type="entry name" value="Alginate_exp"/>
    <property type="match status" value="1"/>
</dbReference>
<feature type="chain" id="PRO_5017486058" description="Alginate export domain-containing protein" evidence="1">
    <location>
        <begin position="21"/>
        <end position="438"/>
    </location>
</feature>
<dbReference type="EMBL" id="RBCJ01000001">
    <property type="protein sequence ID" value="RKN82868.1"/>
    <property type="molecule type" value="Genomic_DNA"/>
</dbReference>
<protein>
    <recommendedName>
        <fullName evidence="2">Alginate export domain-containing protein</fullName>
    </recommendedName>
</protein>
<evidence type="ECO:0000259" key="2">
    <source>
        <dbReference type="Pfam" id="PF13372"/>
    </source>
</evidence>
<organism evidence="3 4">
    <name type="scientific">Ulvibacterium marinum</name>
    <dbReference type="NCBI Taxonomy" id="2419782"/>
    <lineage>
        <taxon>Bacteria</taxon>
        <taxon>Pseudomonadati</taxon>
        <taxon>Bacteroidota</taxon>
        <taxon>Flavobacteriia</taxon>
        <taxon>Flavobacteriales</taxon>
        <taxon>Flavobacteriaceae</taxon>
        <taxon>Ulvibacterium</taxon>
    </lineage>
</organism>
<dbReference type="Gene3D" id="2.40.160.100">
    <property type="match status" value="1"/>
</dbReference>